<gene>
    <name evidence="1" type="ORF">RhiirC2_799653</name>
</gene>
<accession>A0A2N1M4S3</accession>
<protein>
    <submittedName>
        <fullName evidence="1">Uncharacterized protein</fullName>
    </submittedName>
</protein>
<organism evidence="1 2">
    <name type="scientific">Rhizophagus irregularis</name>
    <dbReference type="NCBI Taxonomy" id="588596"/>
    <lineage>
        <taxon>Eukaryota</taxon>
        <taxon>Fungi</taxon>
        <taxon>Fungi incertae sedis</taxon>
        <taxon>Mucoromycota</taxon>
        <taxon>Glomeromycotina</taxon>
        <taxon>Glomeromycetes</taxon>
        <taxon>Glomerales</taxon>
        <taxon>Glomeraceae</taxon>
        <taxon>Rhizophagus</taxon>
    </lineage>
</organism>
<dbReference type="VEuPathDB" id="FungiDB:RhiirA1_403445"/>
<evidence type="ECO:0000313" key="1">
    <source>
        <dbReference type="EMBL" id="PKK56609.1"/>
    </source>
</evidence>
<dbReference type="SUPFAM" id="SSF53098">
    <property type="entry name" value="Ribonuclease H-like"/>
    <property type="match status" value="1"/>
</dbReference>
<name>A0A2N1M4S3_9GLOM</name>
<dbReference type="GO" id="GO:0003676">
    <property type="term" value="F:nucleic acid binding"/>
    <property type="evidence" value="ECO:0007669"/>
    <property type="project" value="InterPro"/>
</dbReference>
<dbReference type="InterPro" id="IPR012337">
    <property type="entry name" value="RNaseH-like_sf"/>
</dbReference>
<comment type="caution">
    <text evidence="1">The sequence shown here is derived from an EMBL/GenBank/DDBJ whole genome shotgun (WGS) entry which is preliminary data.</text>
</comment>
<dbReference type="Gene3D" id="3.30.420.10">
    <property type="entry name" value="Ribonuclease H-like superfamily/Ribonuclease H"/>
    <property type="match status" value="1"/>
</dbReference>
<dbReference type="Proteomes" id="UP000233469">
    <property type="component" value="Unassembled WGS sequence"/>
</dbReference>
<proteinExistence type="predicted"/>
<sequence length="125" mass="14462">MQEIAKYCVTDALRYQELMVKNNIINDYREVASIAYISLFDTHYYAIGMKVYNLLGAEAWVQDILFSIKISNQKTSGKFPGVIIMTYNLLPEKMVSTLSEVDELERENKVLHNIEFKYNGNPIRA</sequence>
<reference evidence="1 2" key="1">
    <citation type="submission" date="2016-04" db="EMBL/GenBank/DDBJ databases">
        <title>Genome analyses suggest a sexual origin of heterokaryosis in a supposedly ancient asexual fungus.</title>
        <authorList>
            <person name="Ropars J."/>
            <person name="Sedzielewska K."/>
            <person name="Noel J."/>
            <person name="Charron P."/>
            <person name="Farinelli L."/>
            <person name="Marton T."/>
            <person name="Kruger M."/>
            <person name="Pelin A."/>
            <person name="Brachmann A."/>
            <person name="Corradi N."/>
        </authorList>
    </citation>
    <scope>NUCLEOTIDE SEQUENCE [LARGE SCALE GENOMIC DNA]</scope>
    <source>
        <strain evidence="1 2">C2</strain>
    </source>
</reference>
<evidence type="ECO:0000313" key="2">
    <source>
        <dbReference type="Proteomes" id="UP000233469"/>
    </source>
</evidence>
<dbReference type="InterPro" id="IPR036397">
    <property type="entry name" value="RNaseH_sf"/>
</dbReference>
<reference evidence="1 2" key="2">
    <citation type="submission" date="2017-10" db="EMBL/GenBank/DDBJ databases">
        <title>Extensive intraspecific genome diversity in a model arbuscular mycorrhizal fungus.</title>
        <authorList>
            <person name="Chen E.C.H."/>
            <person name="Morin E."/>
            <person name="Baudet D."/>
            <person name="Noel J."/>
            <person name="Ndikumana S."/>
            <person name="Charron P."/>
            <person name="St-Onge C."/>
            <person name="Giorgi J."/>
            <person name="Grigoriev I.V."/>
            <person name="Roux C."/>
            <person name="Martin F.M."/>
            <person name="Corradi N."/>
        </authorList>
    </citation>
    <scope>NUCLEOTIDE SEQUENCE [LARGE SCALE GENOMIC DNA]</scope>
    <source>
        <strain evidence="1 2">C2</strain>
    </source>
</reference>
<dbReference type="AlphaFoldDB" id="A0A2N1M4S3"/>
<dbReference type="EMBL" id="LLXL01005373">
    <property type="protein sequence ID" value="PKK56609.1"/>
    <property type="molecule type" value="Genomic_DNA"/>
</dbReference>